<dbReference type="InterPro" id="IPR002686">
    <property type="entry name" value="Transposase_17"/>
</dbReference>
<gene>
    <name evidence="2" type="ORF">COW99_03050</name>
</gene>
<proteinExistence type="predicted"/>
<dbReference type="Pfam" id="PF01797">
    <property type="entry name" value="Y1_Tnp"/>
    <property type="match status" value="1"/>
</dbReference>
<sequence>MTFRKTPLITGQYYHVYNRSVANQIIFRNNHEHNLFIDTMEYYMFDNAPHRLSNYLRLTDKSRTKELDSLYDSNRTRISMYAFCLMPNHYHLLVRQNINNGISSFIRHLQNSHAKYLNIKSKRTGSLYQNPFKGTIIETNEQFIHVARYIHINPLTSYLVKKPNELRNYPWCSFSDYINLSKRRFITKERLLSNFSTQSELIDFTLDRAEHQRELSKIKHLI</sequence>
<comment type="caution">
    <text evidence="2">The sequence shown here is derived from an EMBL/GenBank/DDBJ whole genome shotgun (WGS) entry which is preliminary data.</text>
</comment>
<dbReference type="SUPFAM" id="SSF143422">
    <property type="entry name" value="Transposase IS200-like"/>
    <property type="match status" value="1"/>
</dbReference>
<evidence type="ECO:0000259" key="1">
    <source>
        <dbReference type="SMART" id="SM01321"/>
    </source>
</evidence>
<dbReference type="EMBL" id="PCTA01000022">
    <property type="protein sequence ID" value="PIP61602.1"/>
    <property type="molecule type" value="Genomic_DNA"/>
</dbReference>
<evidence type="ECO:0000313" key="3">
    <source>
        <dbReference type="Proteomes" id="UP000231246"/>
    </source>
</evidence>
<dbReference type="Gene3D" id="3.30.70.1290">
    <property type="entry name" value="Transposase IS200-like"/>
    <property type="match status" value="1"/>
</dbReference>
<dbReference type="Proteomes" id="UP000231246">
    <property type="component" value="Unassembled WGS sequence"/>
</dbReference>
<dbReference type="GO" id="GO:0003677">
    <property type="term" value="F:DNA binding"/>
    <property type="evidence" value="ECO:0007669"/>
    <property type="project" value="InterPro"/>
</dbReference>
<feature type="domain" description="Transposase IS200-like" evidence="1">
    <location>
        <begin position="9"/>
        <end position="153"/>
    </location>
</feature>
<dbReference type="GO" id="GO:0004803">
    <property type="term" value="F:transposase activity"/>
    <property type="evidence" value="ECO:0007669"/>
    <property type="project" value="InterPro"/>
</dbReference>
<dbReference type="InterPro" id="IPR036515">
    <property type="entry name" value="Transposase_17_sf"/>
</dbReference>
<dbReference type="SMART" id="SM01321">
    <property type="entry name" value="Y1_Tnp"/>
    <property type="match status" value="1"/>
</dbReference>
<dbReference type="GO" id="GO:0006313">
    <property type="term" value="P:DNA transposition"/>
    <property type="evidence" value="ECO:0007669"/>
    <property type="project" value="InterPro"/>
</dbReference>
<evidence type="ECO:0000313" key="2">
    <source>
        <dbReference type="EMBL" id="PIP61602.1"/>
    </source>
</evidence>
<organism evidence="2 3">
    <name type="scientific">Candidatus Roizmanbacteria bacterium CG22_combo_CG10-13_8_21_14_all_38_20</name>
    <dbReference type="NCBI Taxonomy" id="1974862"/>
    <lineage>
        <taxon>Bacteria</taxon>
        <taxon>Candidatus Roizmaniibacteriota</taxon>
    </lineage>
</organism>
<dbReference type="PANTHER" id="PTHR34322">
    <property type="entry name" value="TRANSPOSASE, Y1_TNP DOMAIN-CONTAINING"/>
    <property type="match status" value="1"/>
</dbReference>
<accession>A0A2H0BV95</accession>
<dbReference type="AlphaFoldDB" id="A0A2H0BV95"/>
<dbReference type="PANTHER" id="PTHR34322:SF2">
    <property type="entry name" value="TRANSPOSASE IS200-LIKE DOMAIN-CONTAINING PROTEIN"/>
    <property type="match status" value="1"/>
</dbReference>
<name>A0A2H0BV95_9BACT</name>
<reference evidence="2 3" key="1">
    <citation type="submission" date="2017-09" db="EMBL/GenBank/DDBJ databases">
        <title>Depth-based differentiation of microbial function through sediment-hosted aquifers and enrichment of novel symbionts in the deep terrestrial subsurface.</title>
        <authorList>
            <person name="Probst A.J."/>
            <person name="Ladd B."/>
            <person name="Jarett J.K."/>
            <person name="Geller-Mcgrath D.E."/>
            <person name="Sieber C.M."/>
            <person name="Emerson J.B."/>
            <person name="Anantharaman K."/>
            <person name="Thomas B.C."/>
            <person name="Malmstrom R."/>
            <person name="Stieglmeier M."/>
            <person name="Klingl A."/>
            <person name="Woyke T."/>
            <person name="Ryan C.M."/>
            <person name="Banfield J.F."/>
        </authorList>
    </citation>
    <scope>NUCLEOTIDE SEQUENCE [LARGE SCALE GENOMIC DNA]</scope>
    <source>
        <strain evidence="2">CG22_combo_CG10-13_8_21_14_all_38_20</strain>
    </source>
</reference>
<protein>
    <recommendedName>
        <fullName evidence="1">Transposase IS200-like domain-containing protein</fullName>
    </recommendedName>
</protein>